<dbReference type="PROSITE" id="PS00463">
    <property type="entry name" value="ZN2_CY6_FUNGAL_1"/>
    <property type="match status" value="1"/>
</dbReference>
<keyword evidence="11" id="KW-1185">Reference proteome</keyword>
<evidence type="ECO:0000313" key="11">
    <source>
        <dbReference type="Proteomes" id="UP000005666"/>
    </source>
</evidence>
<sequence>MVKPKRRKRSHPSCMFCKRSHVTCDGERPCSRCVSRKISVLCVKSDNDRVSESPSVNNNDTNMHDDNFNKSSINSGNVNNNLIPAGHGMQTNGGFDALPSDMSNFEIQDSNLSANYLFKFLPTNQFASENAGSEFSSLNDFLNMLEDPIFLNDSNFQNIDNTTNYESNEIGISRSINAEIGPSNKEPVNQSTTSVSNSASNQNPRRSQKNTEEYRYPVGVTKFRFHSGVDLDSSPNSNYNKNKATVNRRLGVNNTPNEHFFLTAADPVAEVSPEEKLRLVINAKMEAGLLKPYDYAAGYKRLQLYMDRYMNQESKLRILKPLSIIRPAFRAIAKSLKDMDLILIEERFERMLLSYDRVFTSMSIPACLWRRTGEIYRGNKEFASLVGCTVDQLREGNLAIYELMSEESAVNFWEKYGAIAFDKSQKAVLTSCNLRTLDTRKKRSCCFSFTIRRDMYNMPTCIIGNFIPVSP</sequence>
<feature type="region of interest" description="Disordered" evidence="8">
    <location>
        <begin position="178"/>
        <end position="213"/>
    </location>
</feature>
<dbReference type="SMART" id="SM00066">
    <property type="entry name" value="GAL4"/>
    <property type="match status" value="1"/>
</dbReference>
<name>G8BUM1_TETPH</name>
<dbReference type="Proteomes" id="UP000005666">
    <property type="component" value="Chromosome 6"/>
</dbReference>
<evidence type="ECO:0000256" key="2">
    <source>
        <dbReference type="ARBA" id="ARBA00022723"/>
    </source>
</evidence>
<dbReference type="GO" id="GO:0005634">
    <property type="term" value="C:nucleus"/>
    <property type="evidence" value="ECO:0007669"/>
    <property type="project" value="UniProtKB-SubCell"/>
</dbReference>
<evidence type="ECO:0000256" key="1">
    <source>
        <dbReference type="ARBA" id="ARBA00004123"/>
    </source>
</evidence>
<protein>
    <recommendedName>
        <fullName evidence="9">Zn(2)-C6 fungal-type domain-containing protein</fullName>
    </recommendedName>
</protein>
<keyword evidence="2" id="KW-0479">Metal-binding</keyword>
<feature type="compositionally biased region" description="Polar residues" evidence="8">
    <location>
        <begin position="186"/>
        <end position="205"/>
    </location>
</feature>
<dbReference type="Pfam" id="PF24990">
    <property type="entry name" value="PAS_13"/>
    <property type="match status" value="1"/>
</dbReference>
<dbReference type="InterPro" id="IPR036864">
    <property type="entry name" value="Zn2-C6_fun-type_DNA-bd_sf"/>
</dbReference>
<keyword evidence="3" id="KW-0862">Zinc</keyword>
<organism evidence="10 11">
    <name type="scientific">Tetrapisispora phaffii (strain ATCC 24235 / CBS 4417 / NBRC 1672 / NRRL Y-8282 / UCD 70-5)</name>
    <name type="common">Yeast</name>
    <name type="synonym">Fabospora phaffii</name>
    <dbReference type="NCBI Taxonomy" id="1071381"/>
    <lineage>
        <taxon>Eukaryota</taxon>
        <taxon>Fungi</taxon>
        <taxon>Dikarya</taxon>
        <taxon>Ascomycota</taxon>
        <taxon>Saccharomycotina</taxon>
        <taxon>Saccharomycetes</taxon>
        <taxon>Saccharomycetales</taxon>
        <taxon>Saccharomycetaceae</taxon>
        <taxon>Tetrapisispora</taxon>
    </lineage>
</organism>
<feature type="domain" description="Zn(2)-C6 fungal-type" evidence="9">
    <location>
        <begin position="13"/>
        <end position="44"/>
    </location>
</feature>
<dbReference type="GO" id="GO:0000978">
    <property type="term" value="F:RNA polymerase II cis-regulatory region sequence-specific DNA binding"/>
    <property type="evidence" value="ECO:0007669"/>
    <property type="project" value="EnsemblFungi"/>
</dbReference>
<dbReference type="InterPro" id="IPR053045">
    <property type="entry name" value="Zinc_cluster_trans_reg"/>
</dbReference>
<accession>G8BUM1</accession>
<gene>
    <name evidence="10" type="primary">TPHA0F03260</name>
    <name evidence="10" type="ordered locus">TPHA_0F03260</name>
</gene>
<dbReference type="AlphaFoldDB" id="G8BUM1"/>
<dbReference type="Gene3D" id="4.10.240.10">
    <property type="entry name" value="Zn(2)-C6 fungal-type DNA-binding domain"/>
    <property type="match status" value="1"/>
</dbReference>
<evidence type="ECO:0000256" key="7">
    <source>
        <dbReference type="ARBA" id="ARBA00023242"/>
    </source>
</evidence>
<dbReference type="PANTHER" id="PTHR31986:SF7">
    <property type="entry name" value="REGULATOR OF DRUG SENSITIVITY 2"/>
    <property type="match status" value="1"/>
</dbReference>
<evidence type="ECO:0000256" key="4">
    <source>
        <dbReference type="ARBA" id="ARBA00023015"/>
    </source>
</evidence>
<keyword evidence="4" id="KW-0805">Transcription regulation</keyword>
<dbReference type="HOGENOM" id="CLU_010748_0_1_1"/>
<dbReference type="InterPro" id="IPR056751">
    <property type="entry name" value="PAS_13"/>
</dbReference>
<dbReference type="InterPro" id="IPR001138">
    <property type="entry name" value="Zn2Cys6_DnaBD"/>
</dbReference>
<dbReference type="KEGG" id="tpf:TPHA_0F03260"/>
<dbReference type="PROSITE" id="PS50048">
    <property type="entry name" value="ZN2_CY6_FUNGAL_2"/>
    <property type="match status" value="1"/>
</dbReference>
<evidence type="ECO:0000256" key="6">
    <source>
        <dbReference type="ARBA" id="ARBA00023163"/>
    </source>
</evidence>
<dbReference type="GeneID" id="11535543"/>
<dbReference type="GO" id="GO:0045722">
    <property type="term" value="P:positive regulation of gluconeogenesis"/>
    <property type="evidence" value="ECO:0007669"/>
    <property type="project" value="EnsemblFungi"/>
</dbReference>
<evidence type="ECO:0000313" key="10">
    <source>
        <dbReference type="EMBL" id="CCE63807.1"/>
    </source>
</evidence>
<evidence type="ECO:0000256" key="8">
    <source>
        <dbReference type="SAM" id="MobiDB-lite"/>
    </source>
</evidence>
<keyword evidence="7" id="KW-0539">Nucleus</keyword>
<dbReference type="CDD" id="cd00067">
    <property type="entry name" value="GAL4"/>
    <property type="match status" value="1"/>
</dbReference>
<dbReference type="eggNOG" id="ENOG502QQGC">
    <property type="taxonomic scope" value="Eukaryota"/>
</dbReference>
<keyword evidence="5" id="KW-0238">DNA-binding</keyword>
<dbReference type="EMBL" id="HE612861">
    <property type="protein sequence ID" value="CCE63807.1"/>
    <property type="molecule type" value="Genomic_DNA"/>
</dbReference>
<dbReference type="SUPFAM" id="SSF57701">
    <property type="entry name" value="Zn2/Cys6 DNA-binding domain"/>
    <property type="match status" value="1"/>
</dbReference>
<dbReference type="Pfam" id="PF00172">
    <property type="entry name" value="Zn_clus"/>
    <property type="match status" value="1"/>
</dbReference>
<dbReference type="GO" id="GO:0001228">
    <property type="term" value="F:DNA-binding transcription activator activity, RNA polymerase II-specific"/>
    <property type="evidence" value="ECO:0007669"/>
    <property type="project" value="EnsemblFungi"/>
</dbReference>
<evidence type="ECO:0000256" key="3">
    <source>
        <dbReference type="ARBA" id="ARBA00022833"/>
    </source>
</evidence>
<dbReference type="GO" id="GO:0008270">
    <property type="term" value="F:zinc ion binding"/>
    <property type="evidence" value="ECO:0007669"/>
    <property type="project" value="InterPro"/>
</dbReference>
<dbReference type="RefSeq" id="XP_003686241.1">
    <property type="nucleotide sequence ID" value="XM_003686193.1"/>
</dbReference>
<keyword evidence="6" id="KW-0804">Transcription</keyword>
<dbReference type="GO" id="GO:0071466">
    <property type="term" value="P:cellular response to xenobiotic stimulus"/>
    <property type="evidence" value="ECO:0007669"/>
    <property type="project" value="EnsemblFungi"/>
</dbReference>
<dbReference type="GO" id="GO:0000122">
    <property type="term" value="P:negative regulation of transcription by RNA polymerase II"/>
    <property type="evidence" value="ECO:0007669"/>
    <property type="project" value="EnsemblFungi"/>
</dbReference>
<dbReference type="STRING" id="1071381.G8BUM1"/>
<evidence type="ECO:0000259" key="9">
    <source>
        <dbReference type="PROSITE" id="PS50048"/>
    </source>
</evidence>
<evidence type="ECO:0000256" key="5">
    <source>
        <dbReference type="ARBA" id="ARBA00023125"/>
    </source>
</evidence>
<comment type="subcellular location">
    <subcellularLocation>
        <location evidence="1">Nucleus</location>
    </subcellularLocation>
</comment>
<reference evidence="10 11" key="1">
    <citation type="journal article" date="2011" name="Proc. Natl. Acad. Sci. U.S.A.">
        <title>Evolutionary erosion of yeast sex chromosomes by mating-type switching accidents.</title>
        <authorList>
            <person name="Gordon J.L."/>
            <person name="Armisen D."/>
            <person name="Proux-Wera E."/>
            <person name="Oheigeartaigh S.S."/>
            <person name="Byrne K.P."/>
            <person name="Wolfe K.H."/>
        </authorList>
    </citation>
    <scope>NUCLEOTIDE SEQUENCE [LARGE SCALE GENOMIC DNA]</scope>
    <source>
        <strain evidence="11">ATCC 24235 / CBS 4417 / NBRC 1672 / NRRL Y-8282 / UCD 70-5</strain>
    </source>
</reference>
<proteinExistence type="predicted"/>
<dbReference type="PANTHER" id="PTHR31986">
    <property type="entry name" value="REGULATOR OF DRUG SENSITIVITY 2"/>
    <property type="match status" value="1"/>
</dbReference>
<dbReference type="OrthoDB" id="65716at2759"/>